<keyword evidence="3" id="KW-0808">Transferase</keyword>
<dbReference type="InterPro" id="IPR044174">
    <property type="entry name" value="BC10-like"/>
</dbReference>
<dbReference type="PANTHER" id="PTHR31042">
    <property type="entry name" value="CORE-2/I-BRANCHING BETA-1,6-N-ACETYLGLUCOSAMINYLTRANSFERASE FAMILY PROTEIN-RELATED"/>
    <property type="match status" value="1"/>
</dbReference>
<organism evidence="6 7">
    <name type="scientific">Stylosanthes scabra</name>
    <dbReference type="NCBI Taxonomy" id="79078"/>
    <lineage>
        <taxon>Eukaryota</taxon>
        <taxon>Viridiplantae</taxon>
        <taxon>Streptophyta</taxon>
        <taxon>Embryophyta</taxon>
        <taxon>Tracheophyta</taxon>
        <taxon>Spermatophyta</taxon>
        <taxon>Magnoliopsida</taxon>
        <taxon>eudicotyledons</taxon>
        <taxon>Gunneridae</taxon>
        <taxon>Pentapetalae</taxon>
        <taxon>rosids</taxon>
        <taxon>fabids</taxon>
        <taxon>Fabales</taxon>
        <taxon>Fabaceae</taxon>
        <taxon>Papilionoideae</taxon>
        <taxon>50 kb inversion clade</taxon>
        <taxon>dalbergioids sensu lato</taxon>
        <taxon>Dalbergieae</taxon>
        <taxon>Pterocarpus clade</taxon>
        <taxon>Stylosanthes</taxon>
    </lineage>
</organism>
<gene>
    <name evidence="6" type="ORF">PIB30_022461</name>
</gene>
<keyword evidence="4" id="KW-0472">Membrane</keyword>
<dbReference type="EMBL" id="JASCZI010060491">
    <property type="protein sequence ID" value="MED6132818.1"/>
    <property type="molecule type" value="Genomic_DNA"/>
</dbReference>
<evidence type="ECO:0000256" key="4">
    <source>
        <dbReference type="ARBA" id="ARBA00023136"/>
    </source>
</evidence>
<keyword evidence="2" id="KW-0328">Glycosyltransferase</keyword>
<accession>A0ABU6SAK3</accession>
<protein>
    <recommendedName>
        <fullName evidence="8">Core-2/I-branching beta-1,6-N-acetylglucosaminyltransferase family protein</fullName>
    </recommendedName>
</protein>
<proteinExistence type="predicted"/>
<evidence type="ECO:0000256" key="2">
    <source>
        <dbReference type="ARBA" id="ARBA00022676"/>
    </source>
</evidence>
<comment type="subcellular location">
    <subcellularLocation>
        <location evidence="1">Membrane</location>
        <topology evidence="1">Single-pass type II membrane protein</topology>
    </subcellularLocation>
</comment>
<dbReference type="Pfam" id="PF02485">
    <property type="entry name" value="Branch"/>
    <property type="match status" value="1"/>
</dbReference>
<evidence type="ECO:0000313" key="6">
    <source>
        <dbReference type="EMBL" id="MED6132818.1"/>
    </source>
</evidence>
<keyword evidence="7" id="KW-1185">Reference proteome</keyword>
<dbReference type="Proteomes" id="UP001341840">
    <property type="component" value="Unassembled WGS sequence"/>
</dbReference>
<dbReference type="PANTHER" id="PTHR31042:SF150">
    <property type="entry name" value="OS06G0661900 PROTEIN"/>
    <property type="match status" value="1"/>
</dbReference>
<name>A0ABU6SAK3_9FABA</name>
<evidence type="ECO:0000256" key="3">
    <source>
        <dbReference type="ARBA" id="ARBA00022679"/>
    </source>
</evidence>
<evidence type="ECO:0000256" key="1">
    <source>
        <dbReference type="ARBA" id="ARBA00004606"/>
    </source>
</evidence>
<sequence length="199" mass="23067">MNVPSLSKNPKIAFMFLTPGSLPFERLWDKFFQGHEGKFSVYVHSSKSKPVRVSRYFVNQDIRSNEVQWGNISMADAERNLLGNALLDPHNQHFVLLSDSSEDVGPHGNGRYSHHMLPEIQMKDFRKGGQWFTLKRQHALIVMADNLYYSKFRAYCKIVDPGGISNWSVTYVDWSQRGWHPRSYGIQDVTYHLFNNITV</sequence>
<comment type="caution">
    <text evidence="6">The sequence shown here is derived from an EMBL/GenBank/DDBJ whole genome shotgun (WGS) entry which is preliminary data.</text>
</comment>
<evidence type="ECO:0000313" key="7">
    <source>
        <dbReference type="Proteomes" id="UP001341840"/>
    </source>
</evidence>
<evidence type="ECO:0008006" key="8">
    <source>
        <dbReference type="Google" id="ProtNLM"/>
    </source>
</evidence>
<evidence type="ECO:0000256" key="5">
    <source>
        <dbReference type="ARBA" id="ARBA00023180"/>
    </source>
</evidence>
<reference evidence="6 7" key="1">
    <citation type="journal article" date="2023" name="Plants (Basel)">
        <title>Bridging the Gap: Combining Genomics and Transcriptomics Approaches to Understand Stylosanthes scabra, an Orphan Legume from the Brazilian Caatinga.</title>
        <authorList>
            <person name="Ferreira-Neto J.R.C."/>
            <person name="da Silva M.D."/>
            <person name="Binneck E."/>
            <person name="de Melo N.F."/>
            <person name="da Silva R.H."/>
            <person name="de Melo A.L.T.M."/>
            <person name="Pandolfi V."/>
            <person name="Bustamante F.O."/>
            <person name="Brasileiro-Vidal A.C."/>
            <person name="Benko-Iseppon A.M."/>
        </authorList>
    </citation>
    <scope>NUCLEOTIDE SEQUENCE [LARGE SCALE GENOMIC DNA]</scope>
    <source>
        <tissue evidence="6">Leaves</tissue>
    </source>
</reference>
<dbReference type="InterPro" id="IPR003406">
    <property type="entry name" value="Glyco_trans_14"/>
</dbReference>
<keyword evidence="5" id="KW-0325">Glycoprotein</keyword>